<feature type="transmembrane region" description="Helical" evidence="1">
    <location>
        <begin position="60"/>
        <end position="79"/>
    </location>
</feature>
<gene>
    <name evidence="2" type="ORF">GCM10022246_20000</name>
</gene>
<keyword evidence="1" id="KW-1133">Transmembrane helix</keyword>
<keyword evidence="1" id="KW-0472">Membrane</keyword>
<comment type="caution">
    <text evidence="2">The sequence shown here is derived from an EMBL/GenBank/DDBJ whole genome shotgun (WGS) entry which is preliminary data.</text>
</comment>
<name>A0ABP7PKH7_9SPHI</name>
<keyword evidence="3" id="KW-1185">Reference proteome</keyword>
<proteinExistence type="predicted"/>
<accession>A0ABP7PKH7</accession>
<dbReference type="Proteomes" id="UP001501081">
    <property type="component" value="Unassembled WGS sequence"/>
</dbReference>
<organism evidence="2 3">
    <name type="scientific">Pedobacter ginsengiterrae</name>
    <dbReference type="NCBI Taxonomy" id="871696"/>
    <lineage>
        <taxon>Bacteria</taxon>
        <taxon>Pseudomonadati</taxon>
        <taxon>Bacteroidota</taxon>
        <taxon>Sphingobacteriia</taxon>
        <taxon>Sphingobacteriales</taxon>
        <taxon>Sphingobacteriaceae</taxon>
        <taxon>Pedobacter</taxon>
    </lineage>
</organism>
<feature type="transmembrane region" description="Helical" evidence="1">
    <location>
        <begin position="7"/>
        <end position="24"/>
    </location>
</feature>
<feature type="transmembrane region" description="Helical" evidence="1">
    <location>
        <begin position="113"/>
        <end position="132"/>
    </location>
</feature>
<protein>
    <submittedName>
        <fullName evidence="2">Uncharacterized protein</fullName>
    </submittedName>
</protein>
<dbReference type="RefSeq" id="WP_316755948.1">
    <property type="nucleotide sequence ID" value="NZ_BAABAK010000010.1"/>
</dbReference>
<sequence length="202" mass="22874">MKTLEKIQNLLPIGYLYLVLMGILKESLLYYQLGINILKYSTIMDILISPIADLTANPVLLGPAVILFFILPFLIIRFLSAKSNKKWVQKISGLKNGAEALTVEHVKNHFSRLLFLFITVSLLSFFLGIGIGKGHSISEKIKNNRLEFHDKINFNTGESENVYIIGSNSVYYFYLTKGTKTIKIAPVGTIKNIELIDNKMFR</sequence>
<keyword evidence="1" id="KW-0812">Transmembrane</keyword>
<evidence type="ECO:0000313" key="2">
    <source>
        <dbReference type="EMBL" id="GAA3967170.1"/>
    </source>
</evidence>
<reference evidence="3" key="1">
    <citation type="journal article" date="2019" name="Int. J. Syst. Evol. Microbiol.">
        <title>The Global Catalogue of Microorganisms (GCM) 10K type strain sequencing project: providing services to taxonomists for standard genome sequencing and annotation.</title>
        <authorList>
            <consortium name="The Broad Institute Genomics Platform"/>
            <consortium name="The Broad Institute Genome Sequencing Center for Infectious Disease"/>
            <person name="Wu L."/>
            <person name="Ma J."/>
        </authorList>
    </citation>
    <scope>NUCLEOTIDE SEQUENCE [LARGE SCALE GENOMIC DNA]</scope>
    <source>
        <strain evidence="3">JCM 17338</strain>
    </source>
</reference>
<dbReference type="EMBL" id="BAABAK010000010">
    <property type="protein sequence ID" value="GAA3967170.1"/>
    <property type="molecule type" value="Genomic_DNA"/>
</dbReference>
<evidence type="ECO:0000256" key="1">
    <source>
        <dbReference type="SAM" id="Phobius"/>
    </source>
</evidence>
<evidence type="ECO:0000313" key="3">
    <source>
        <dbReference type="Proteomes" id="UP001501081"/>
    </source>
</evidence>